<keyword evidence="1" id="KW-0808">Transferase</keyword>
<dbReference type="GO" id="GO:0016301">
    <property type="term" value="F:kinase activity"/>
    <property type="evidence" value="ECO:0007669"/>
    <property type="project" value="UniProtKB-KW"/>
</dbReference>
<dbReference type="AlphaFoldDB" id="A0A0J7KFB8"/>
<accession>A0A0J7KFB8</accession>
<evidence type="ECO:0000313" key="2">
    <source>
        <dbReference type="Proteomes" id="UP000036403"/>
    </source>
</evidence>
<reference evidence="1 2" key="1">
    <citation type="submission" date="2015-04" db="EMBL/GenBank/DDBJ databases">
        <title>Lasius niger genome sequencing.</title>
        <authorList>
            <person name="Konorov E.A."/>
            <person name="Nikitin M.A."/>
            <person name="Kirill M.V."/>
            <person name="Chang P."/>
        </authorList>
    </citation>
    <scope>NUCLEOTIDE SEQUENCE [LARGE SCALE GENOMIC DNA]</scope>
    <source>
        <tissue evidence="1">Whole</tissue>
    </source>
</reference>
<dbReference type="PaxDb" id="67767-A0A0J7KFB8"/>
<organism evidence="1 2">
    <name type="scientific">Lasius niger</name>
    <name type="common">Black garden ant</name>
    <dbReference type="NCBI Taxonomy" id="67767"/>
    <lineage>
        <taxon>Eukaryota</taxon>
        <taxon>Metazoa</taxon>
        <taxon>Ecdysozoa</taxon>
        <taxon>Arthropoda</taxon>
        <taxon>Hexapoda</taxon>
        <taxon>Insecta</taxon>
        <taxon>Pterygota</taxon>
        <taxon>Neoptera</taxon>
        <taxon>Endopterygota</taxon>
        <taxon>Hymenoptera</taxon>
        <taxon>Apocrita</taxon>
        <taxon>Aculeata</taxon>
        <taxon>Formicoidea</taxon>
        <taxon>Formicidae</taxon>
        <taxon>Formicinae</taxon>
        <taxon>Lasius</taxon>
        <taxon>Lasius</taxon>
    </lineage>
</organism>
<protein>
    <submittedName>
        <fullName evidence="1">Mevalonate kinase</fullName>
    </submittedName>
</protein>
<dbReference type="Proteomes" id="UP000036403">
    <property type="component" value="Unassembled WGS sequence"/>
</dbReference>
<evidence type="ECO:0000313" key="1">
    <source>
        <dbReference type="EMBL" id="KMQ89108.1"/>
    </source>
</evidence>
<comment type="caution">
    <text evidence="1">The sequence shown here is derived from an EMBL/GenBank/DDBJ whole genome shotgun (WGS) entry which is preliminary data.</text>
</comment>
<gene>
    <name evidence="1" type="ORF">RF55_11295</name>
</gene>
<keyword evidence="1" id="KW-0418">Kinase</keyword>
<dbReference type="EMBL" id="LBMM01008147">
    <property type="protein sequence ID" value="KMQ89108.1"/>
    <property type="molecule type" value="Genomic_DNA"/>
</dbReference>
<proteinExistence type="predicted"/>
<sequence length="89" mass="10721">MYAMFCEEVMQGYDFVIDNRVRSHGQIIRFHLVNPEYYDVQDLEVPRINILLIDSNIRQNRDERAQQTAELKYSYPEFDLILNSFEEIT</sequence>
<keyword evidence="2" id="KW-1185">Reference proteome</keyword>
<name>A0A0J7KFB8_LASNI</name>